<dbReference type="InterPro" id="IPR032427">
    <property type="entry name" value="P22_portal"/>
</dbReference>
<evidence type="ECO:0000313" key="2">
    <source>
        <dbReference type="EMBL" id="NIA67785.1"/>
    </source>
</evidence>
<reference evidence="2" key="1">
    <citation type="submission" date="2020-03" db="EMBL/GenBank/DDBJ databases">
        <title>Genome of Pelagibius litoralis DSM 21314T.</title>
        <authorList>
            <person name="Wang G."/>
        </authorList>
    </citation>
    <scope>NUCLEOTIDE SEQUENCE</scope>
    <source>
        <strain evidence="2">DSM 21314</strain>
    </source>
</reference>
<comment type="caution">
    <text evidence="2">The sequence shown here is derived from an EMBL/GenBank/DDBJ whole genome shotgun (WGS) entry which is preliminary data.</text>
</comment>
<proteinExistence type="predicted"/>
<evidence type="ECO:0008006" key="4">
    <source>
        <dbReference type="Google" id="ProtNLM"/>
    </source>
</evidence>
<evidence type="ECO:0000313" key="3">
    <source>
        <dbReference type="Proteomes" id="UP000761264"/>
    </source>
</evidence>
<evidence type="ECO:0000256" key="1">
    <source>
        <dbReference type="SAM" id="MobiDB-lite"/>
    </source>
</evidence>
<dbReference type="AlphaFoldDB" id="A0A967C3T7"/>
<accession>A0A967C3T7</accession>
<dbReference type="RefSeq" id="WP_167221669.1">
    <property type="nucleotide sequence ID" value="NZ_JAAQPH010000002.1"/>
</dbReference>
<protein>
    <recommendedName>
        <fullName evidence="4">Phage P22-like portal protein</fullName>
    </recommendedName>
</protein>
<feature type="region of interest" description="Disordered" evidence="1">
    <location>
        <begin position="586"/>
        <end position="631"/>
    </location>
</feature>
<dbReference type="EMBL" id="JAAQPH010000002">
    <property type="protein sequence ID" value="NIA67785.1"/>
    <property type="molecule type" value="Genomic_DNA"/>
</dbReference>
<gene>
    <name evidence="2" type="ORF">HBA54_04205</name>
</gene>
<dbReference type="Proteomes" id="UP000761264">
    <property type="component" value="Unassembled WGS sequence"/>
</dbReference>
<organism evidence="2 3">
    <name type="scientific">Pelagibius litoralis</name>
    <dbReference type="NCBI Taxonomy" id="374515"/>
    <lineage>
        <taxon>Bacteria</taxon>
        <taxon>Pseudomonadati</taxon>
        <taxon>Pseudomonadota</taxon>
        <taxon>Alphaproteobacteria</taxon>
        <taxon>Rhodospirillales</taxon>
        <taxon>Rhodovibrionaceae</taxon>
        <taxon>Pelagibius</taxon>
    </lineage>
</organism>
<sequence>MAYESKTTEKEGAGEDTFIKTVRKNYERAIDYERENREECLDDLRFRAGEQWAEEVKRDRLEQRRPILTINRIPQYTRQVTGDIRLNKPAIKVRPVDDGADKDTAELFTGLIRNIEQQSMASSVYVTGADNMATCGQGAWRVVTEYADDDSFEQDIRIRRIRNPFAVVWDPDSQEPTREDAKYCFVLQPYAIEDFKQRWPNASLTDFEIDQPEDWVNDWRDGEQIIVAEYWCKKPVKKKLAALPDGSIRDVTALTEPELAQMQLLQDAMAAEAGEPSVPIRFRDVDSMQIEQHFVNGAESLEEPYIWPGRYIPIVPVLGEEVNVADRVVRHGLVRFLKDPQRLYNYDRSAAVETISLAPKSPFVASIKQIEGFEDVWDTANTENHAYLPYNPDPAAGGPPQRQPAAQVPAALVQDAQISADDMSAVSGIYPSSLGQESNETSGKAILARERQGDVGTFVYIDNLAISIAHTGKILVDLIPRIYDSERVIRVLGEDDSEDLVTINRFDPMTGKMINDLSVGKYDVAVQTGPSFSTKRQEAADSILQFMQTMPQAAQMVMHKLVKNLDWPEADDIAETFRKMAVAQGIEEPDEDKGDQPPAPPPPSPEEIKAQTDAAQAEAGIAKTEAETEGVQLESAQAAVELALTNGTLQRIVESYVNQILTGSLGAQPPPTAAPQPTQEQPPPRAVF</sequence>
<name>A0A967C3T7_9PROT</name>
<feature type="region of interest" description="Disordered" evidence="1">
    <location>
        <begin position="663"/>
        <end position="688"/>
    </location>
</feature>
<keyword evidence="3" id="KW-1185">Reference proteome</keyword>
<dbReference type="Pfam" id="PF16510">
    <property type="entry name" value="P22_portal"/>
    <property type="match status" value="1"/>
</dbReference>
<feature type="compositionally biased region" description="Pro residues" evidence="1">
    <location>
        <begin position="668"/>
        <end position="688"/>
    </location>
</feature>